<keyword evidence="3" id="KW-0479">Metal-binding</keyword>
<dbReference type="EMBL" id="JABAIL010000002">
    <property type="protein sequence ID" value="NLR91047.1"/>
    <property type="molecule type" value="Genomic_DNA"/>
</dbReference>
<comment type="pathway">
    <text evidence="5">Cofactor biosynthesis; nicotinate biosynthesis; nicotinate from nicotinamide: step 1/1.</text>
</comment>
<dbReference type="RefSeq" id="WP_168881751.1">
    <property type="nucleotide sequence ID" value="NZ_JABAIL010000002.1"/>
</dbReference>
<name>A0A7X8SJ14_9BACT</name>
<dbReference type="Gene3D" id="3.40.50.850">
    <property type="entry name" value="Isochorismatase-like"/>
    <property type="match status" value="1"/>
</dbReference>
<dbReference type="SUPFAM" id="SSF52499">
    <property type="entry name" value="Isochorismatase-like hydrolases"/>
    <property type="match status" value="1"/>
</dbReference>
<evidence type="ECO:0000256" key="1">
    <source>
        <dbReference type="ARBA" id="ARBA00006336"/>
    </source>
</evidence>
<organism evidence="10 11">
    <name type="scientific">Flammeovirga agarivorans</name>
    <dbReference type="NCBI Taxonomy" id="2726742"/>
    <lineage>
        <taxon>Bacteria</taxon>
        <taxon>Pseudomonadati</taxon>
        <taxon>Bacteroidota</taxon>
        <taxon>Cytophagia</taxon>
        <taxon>Cytophagales</taxon>
        <taxon>Flammeovirgaceae</taxon>
        <taxon>Flammeovirga</taxon>
    </lineage>
</organism>
<dbReference type="CDD" id="cd01011">
    <property type="entry name" value="nicotinamidase"/>
    <property type="match status" value="1"/>
</dbReference>
<dbReference type="FunFam" id="3.40.50.850:FF:000006">
    <property type="entry name" value="Bifunctional pyrazinamidase/nicotinamidase"/>
    <property type="match status" value="1"/>
</dbReference>
<dbReference type="NCBIfam" id="NF008623">
    <property type="entry name" value="PRK11609.1"/>
    <property type="match status" value="1"/>
</dbReference>
<evidence type="ECO:0000256" key="6">
    <source>
        <dbReference type="ARBA" id="ARBA00039017"/>
    </source>
</evidence>
<dbReference type="InterPro" id="IPR052347">
    <property type="entry name" value="Isochorismatase_Nicotinamidase"/>
</dbReference>
<dbReference type="Proteomes" id="UP000585050">
    <property type="component" value="Unassembled WGS sequence"/>
</dbReference>
<dbReference type="Pfam" id="PF00857">
    <property type="entry name" value="Isochorismatase"/>
    <property type="match status" value="1"/>
</dbReference>
<reference evidence="10 11" key="1">
    <citation type="submission" date="2020-04" db="EMBL/GenBank/DDBJ databases">
        <title>Flammeovirga sp. SR4, a novel species isolated from seawater.</title>
        <authorList>
            <person name="Wang X."/>
        </authorList>
    </citation>
    <scope>NUCLEOTIDE SEQUENCE [LARGE SCALE GENOMIC DNA]</scope>
    <source>
        <strain evidence="10 11">SR4</strain>
    </source>
</reference>
<dbReference type="PANTHER" id="PTHR11080">
    <property type="entry name" value="PYRAZINAMIDASE/NICOTINAMIDASE"/>
    <property type="match status" value="1"/>
</dbReference>
<dbReference type="PANTHER" id="PTHR11080:SF2">
    <property type="entry name" value="LD05707P"/>
    <property type="match status" value="1"/>
</dbReference>
<evidence type="ECO:0000256" key="8">
    <source>
        <dbReference type="ARBA" id="ARBA00072277"/>
    </source>
</evidence>
<evidence type="ECO:0000313" key="10">
    <source>
        <dbReference type="EMBL" id="NLR91047.1"/>
    </source>
</evidence>
<feature type="domain" description="Isochorismatase-like" evidence="9">
    <location>
        <begin position="3"/>
        <end position="200"/>
    </location>
</feature>
<proteinExistence type="inferred from homology"/>
<comment type="similarity">
    <text evidence="1">Belongs to the isochorismatase family.</text>
</comment>
<keyword evidence="4 10" id="KW-0378">Hydrolase</keyword>
<keyword evidence="2" id="KW-0662">Pyridine nucleotide biosynthesis</keyword>
<evidence type="ECO:0000256" key="7">
    <source>
        <dbReference type="ARBA" id="ARBA00043224"/>
    </source>
</evidence>
<dbReference type="EC" id="3.5.1.19" evidence="6"/>
<dbReference type="AlphaFoldDB" id="A0A7X8SJ14"/>
<protein>
    <recommendedName>
        <fullName evidence="8">Nicotinamidase</fullName>
        <ecNumber evidence="6">3.5.1.19</ecNumber>
    </recommendedName>
    <alternativeName>
        <fullName evidence="7">Nicotinamide deamidase</fullName>
    </alternativeName>
</protein>
<evidence type="ECO:0000259" key="9">
    <source>
        <dbReference type="Pfam" id="PF00857"/>
    </source>
</evidence>
<gene>
    <name evidence="10" type="primary">pncA</name>
    <name evidence="10" type="ORF">HGP29_07500</name>
</gene>
<dbReference type="GO" id="GO:0008936">
    <property type="term" value="F:nicotinamidase activity"/>
    <property type="evidence" value="ECO:0007669"/>
    <property type="project" value="UniProtKB-EC"/>
</dbReference>
<accession>A0A7X8SJ14</accession>
<evidence type="ECO:0000313" key="11">
    <source>
        <dbReference type="Proteomes" id="UP000585050"/>
    </source>
</evidence>
<dbReference type="GO" id="GO:0019363">
    <property type="term" value="P:pyridine nucleotide biosynthetic process"/>
    <property type="evidence" value="ECO:0007669"/>
    <property type="project" value="UniProtKB-KW"/>
</dbReference>
<evidence type="ECO:0000256" key="3">
    <source>
        <dbReference type="ARBA" id="ARBA00022723"/>
    </source>
</evidence>
<dbReference type="InterPro" id="IPR036380">
    <property type="entry name" value="Isochorismatase-like_sf"/>
</dbReference>
<evidence type="ECO:0000256" key="5">
    <source>
        <dbReference type="ARBA" id="ARBA00037900"/>
    </source>
</evidence>
<dbReference type="GO" id="GO:0046872">
    <property type="term" value="F:metal ion binding"/>
    <property type="evidence" value="ECO:0007669"/>
    <property type="project" value="UniProtKB-KW"/>
</dbReference>
<evidence type="ECO:0000256" key="2">
    <source>
        <dbReference type="ARBA" id="ARBA00022642"/>
    </source>
</evidence>
<comment type="caution">
    <text evidence="10">The sequence shown here is derived from an EMBL/GenBank/DDBJ whole genome shotgun (WGS) entry which is preliminary data.</text>
</comment>
<sequence length="210" mass="23311">MRALLIVDVQNDFIPGGALEVPEGDQIIPVINSIIPKFDLVVASQDWHPADHKSFAISHSDRDIGEIVDLNGLPQILWPVHCVEGSNGAEFVDALDQSSIKKVFKKGTDKEVDSYSSFYDNDKRHDTGLNQYLKDNNVEEVFIVGLATDYCVKYTALDAKSSDFKTYVIEDATRGVNLRENDVENAFTDLRVSGIKVIQSTALESVFEGE</sequence>
<evidence type="ECO:0000256" key="4">
    <source>
        <dbReference type="ARBA" id="ARBA00022801"/>
    </source>
</evidence>
<keyword evidence="11" id="KW-1185">Reference proteome</keyword>
<dbReference type="InterPro" id="IPR000868">
    <property type="entry name" value="Isochorismatase-like_dom"/>
</dbReference>